<reference evidence="2" key="1">
    <citation type="submission" date="2016-12" db="EMBL/GenBank/DDBJ databases">
        <title>An insight into the sialome and mialome of the sand fly, Nyssomyia neivai.</title>
        <authorList>
            <person name="Sebastian V."/>
            <person name="Goulart T.M."/>
            <person name="Oliveira W."/>
            <person name="Calvo E."/>
            <person name="Oliveira L.F."/>
            <person name="Pinto M.C."/>
            <person name="Rosselino A.M."/>
            <person name="Ribeiro J.M."/>
        </authorList>
    </citation>
    <scope>NUCLEOTIDE SEQUENCE</scope>
</reference>
<name>A0A1L8DNS0_9DIPT</name>
<sequence>MVHGRWQMVKVFGLYIVVVSVLPRDSCRRHPGMAKYSLSCSTTVNNCMWMRMTLRRRTQQSWILLRIFVN</sequence>
<dbReference type="EMBL" id="GFDF01006094">
    <property type="protein sequence ID" value="JAV07990.1"/>
    <property type="molecule type" value="Transcribed_RNA"/>
</dbReference>
<organism evidence="2">
    <name type="scientific">Nyssomyia neivai</name>
    <dbReference type="NCBI Taxonomy" id="330878"/>
    <lineage>
        <taxon>Eukaryota</taxon>
        <taxon>Metazoa</taxon>
        <taxon>Ecdysozoa</taxon>
        <taxon>Arthropoda</taxon>
        <taxon>Hexapoda</taxon>
        <taxon>Insecta</taxon>
        <taxon>Pterygota</taxon>
        <taxon>Neoptera</taxon>
        <taxon>Endopterygota</taxon>
        <taxon>Diptera</taxon>
        <taxon>Nematocera</taxon>
        <taxon>Psychodoidea</taxon>
        <taxon>Psychodidae</taxon>
        <taxon>Nyssomyia</taxon>
    </lineage>
</organism>
<feature type="chain" id="PRO_5012950734" evidence="1">
    <location>
        <begin position="24"/>
        <end position="70"/>
    </location>
</feature>
<dbReference type="AlphaFoldDB" id="A0A1L8DNS0"/>
<evidence type="ECO:0000313" key="2">
    <source>
        <dbReference type="EMBL" id="JAV07990.1"/>
    </source>
</evidence>
<feature type="signal peptide" evidence="1">
    <location>
        <begin position="1"/>
        <end position="23"/>
    </location>
</feature>
<evidence type="ECO:0000256" key="1">
    <source>
        <dbReference type="SAM" id="SignalP"/>
    </source>
</evidence>
<proteinExistence type="predicted"/>
<protein>
    <submittedName>
        <fullName evidence="2">Putative secreted protein</fullName>
    </submittedName>
</protein>
<keyword evidence="1" id="KW-0732">Signal</keyword>
<accession>A0A1L8DNS0</accession>